<feature type="transmembrane region" description="Helical" evidence="9">
    <location>
        <begin position="309"/>
        <end position="326"/>
    </location>
</feature>
<keyword evidence="4" id="KW-0133">Cell shape</keyword>
<evidence type="ECO:0000256" key="1">
    <source>
        <dbReference type="ARBA" id="ARBA00004141"/>
    </source>
</evidence>
<comment type="pathway">
    <text evidence="2">Cell wall biogenesis; peptidoglycan biosynthesis.</text>
</comment>
<proteinExistence type="predicted"/>
<evidence type="ECO:0000256" key="5">
    <source>
        <dbReference type="ARBA" id="ARBA00022989"/>
    </source>
</evidence>
<sequence>MVICVTMRSYSLTAPPAGGEQSVWRLITARDSLARRLDWPLTLAALVLTTLGILLVYSATRNRTDLNNGEPEFFLMRQLMNVAIGLGLCGLIVWYGYLRLRAAVPVLYLLCVVLSLLVLSPLGSTVNGSRSWLQLPGGFAFQPSELVKIGVILAMALLLAAPGSNERRDGPDSRTVLQALLVITVPAVLVMLTPDVGQTMVLAVIALGVLAASGTGRAWILGLVALGVAGAITVWQVGLLDEYQLNRFAAFANPALDPAGVGYNTNQARIAIGSGGLFGQGLFHGSQTTGQFVPEQHTDFVFTVAGEELGFLGAGLIVVLLGVVLWRGCRIARDAPDPYGTIVAVGIVAWVAFQTFQNMGMALGIMPVTGLPLPFLSYGGSSMFAIWIAVGLLLAIRIRSHSRM</sequence>
<evidence type="ECO:0000256" key="3">
    <source>
        <dbReference type="ARBA" id="ARBA00022692"/>
    </source>
</evidence>
<keyword evidence="6 9" id="KW-0472">Membrane</keyword>
<protein>
    <recommendedName>
        <fullName evidence="7">peptidoglycan glycosyltransferase</fullName>
        <ecNumber evidence="7">2.4.99.28</ecNumber>
    </recommendedName>
</protein>
<keyword evidence="3 9" id="KW-0812">Transmembrane</keyword>
<dbReference type="NCBIfam" id="TIGR02210">
    <property type="entry name" value="rodA_shape"/>
    <property type="match status" value="1"/>
</dbReference>
<evidence type="ECO:0000256" key="8">
    <source>
        <dbReference type="ARBA" id="ARBA00049902"/>
    </source>
</evidence>
<dbReference type="GO" id="GO:0008955">
    <property type="term" value="F:peptidoglycan glycosyltransferase activity"/>
    <property type="evidence" value="ECO:0007669"/>
    <property type="project" value="UniProtKB-EC"/>
</dbReference>
<dbReference type="EC" id="2.4.99.28" evidence="7"/>
<feature type="transmembrane region" description="Helical" evidence="9">
    <location>
        <begin position="105"/>
        <end position="126"/>
    </location>
</feature>
<feature type="transmembrane region" description="Helical" evidence="9">
    <location>
        <begin position="146"/>
        <end position="163"/>
    </location>
</feature>
<dbReference type="GO" id="GO:0008360">
    <property type="term" value="P:regulation of cell shape"/>
    <property type="evidence" value="ECO:0007669"/>
    <property type="project" value="UniProtKB-KW"/>
</dbReference>
<keyword evidence="11" id="KW-1185">Reference proteome</keyword>
<dbReference type="GO" id="GO:0015648">
    <property type="term" value="F:lipid-linked peptidoglycan transporter activity"/>
    <property type="evidence" value="ECO:0007669"/>
    <property type="project" value="TreeGrafter"/>
</dbReference>
<feature type="transmembrane region" description="Helical" evidence="9">
    <location>
        <begin position="338"/>
        <end position="356"/>
    </location>
</feature>
<evidence type="ECO:0000256" key="6">
    <source>
        <dbReference type="ARBA" id="ARBA00023136"/>
    </source>
</evidence>
<accession>A0A286E2B5</accession>
<feature type="transmembrane region" description="Helical" evidence="9">
    <location>
        <begin position="198"/>
        <end position="214"/>
    </location>
</feature>
<evidence type="ECO:0000313" key="10">
    <source>
        <dbReference type="EMBL" id="SOD65046.1"/>
    </source>
</evidence>
<keyword evidence="5 9" id="KW-1133">Transmembrane helix</keyword>
<dbReference type="PROSITE" id="PS00428">
    <property type="entry name" value="FTSW_RODA_SPOVE"/>
    <property type="match status" value="1"/>
</dbReference>
<dbReference type="GO" id="GO:0005886">
    <property type="term" value="C:plasma membrane"/>
    <property type="evidence" value="ECO:0007669"/>
    <property type="project" value="TreeGrafter"/>
</dbReference>
<evidence type="ECO:0000256" key="9">
    <source>
        <dbReference type="SAM" id="Phobius"/>
    </source>
</evidence>
<evidence type="ECO:0000256" key="7">
    <source>
        <dbReference type="ARBA" id="ARBA00044770"/>
    </source>
</evidence>
<dbReference type="InterPro" id="IPR018365">
    <property type="entry name" value="Cell_cycle_FtsW-rel_CS"/>
</dbReference>
<feature type="transmembrane region" description="Helical" evidence="9">
    <location>
        <begin position="39"/>
        <end position="59"/>
    </location>
</feature>
<dbReference type="GO" id="GO:0051301">
    <property type="term" value="P:cell division"/>
    <property type="evidence" value="ECO:0007669"/>
    <property type="project" value="InterPro"/>
</dbReference>
<name>A0A286E2B5_9ACTN</name>
<dbReference type="AlphaFoldDB" id="A0A286E2B5"/>
<comment type="catalytic activity">
    <reaction evidence="8">
        <text>[GlcNAc-(1-&gt;4)-Mur2Ac(oyl-L-Ala-gamma-D-Glu-L-Lys-D-Ala-D-Ala)](n)-di-trans,octa-cis-undecaprenyl diphosphate + beta-D-GlcNAc-(1-&gt;4)-Mur2Ac(oyl-L-Ala-gamma-D-Glu-L-Lys-D-Ala-D-Ala)-di-trans,octa-cis-undecaprenyl diphosphate = [GlcNAc-(1-&gt;4)-Mur2Ac(oyl-L-Ala-gamma-D-Glu-L-Lys-D-Ala-D-Ala)](n+1)-di-trans,octa-cis-undecaprenyl diphosphate + di-trans,octa-cis-undecaprenyl diphosphate + H(+)</text>
        <dbReference type="Rhea" id="RHEA:23708"/>
        <dbReference type="Rhea" id="RHEA-COMP:9602"/>
        <dbReference type="Rhea" id="RHEA-COMP:9603"/>
        <dbReference type="ChEBI" id="CHEBI:15378"/>
        <dbReference type="ChEBI" id="CHEBI:58405"/>
        <dbReference type="ChEBI" id="CHEBI:60033"/>
        <dbReference type="ChEBI" id="CHEBI:78435"/>
        <dbReference type="EC" id="2.4.99.28"/>
    </reaction>
</comment>
<feature type="transmembrane region" description="Helical" evidence="9">
    <location>
        <begin position="175"/>
        <end position="192"/>
    </location>
</feature>
<dbReference type="PANTHER" id="PTHR30474">
    <property type="entry name" value="CELL CYCLE PROTEIN"/>
    <property type="match status" value="1"/>
</dbReference>
<feature type="transmembrane region" description="Helical" evidence="9">
    <location>
        <begin position="79"/>
        <end position="98"/>
    </location>
</feature>
<dbReference type="Proteomes" id="UP000219072">
    <property type="component" value="Unassembled WGS sequence"/>
</dbReference>
<reference evidence="10 11" key="1">
    <citation type="submission" date="2017-09" db="EMBL/GenBank/DDBJ databases">
        <authorList>
            <person name="Ehlers B."/>
            <person name="Leendertz F.H."/>
        </authorList>
    </citation>
    <scope>NUCLEOTIDE SEQUENCE [LARGE SCALE GENOMIC DNA]</scope>
    <source>
        <strain evidence="10 11">CGMCC 4.7095</strain>
    </source>
</reference>
<dbReference type="InterPro" id="IPR011923">
    <property type="entry name" value="RodA/MrdB"/>
</dbReference>
<comment type="subcellular location">
    <subcellularLocation>
        <location evidence="1">Membrane</location>
        <topology evidence="1">Multi-pass membrane protein</topology>
    </subcellularLocation>
</comment>
<evidence type="ECO:0000256" key="4">
    <source>
        <dbReference type="ARBA" id="ARBA00022960"/>
    </source>
</evidence>
<gene>
    <name evidence="10" type="ORF">SAMN06297387_12070</name>
</gene>
<feature type="transmembrane region" description="Helical" evidence="9">
    <location>
        <begin position="219"/>
        <end position="238"/>
    </location>
</feature>
<dbReference type="Pfam" id="PF01098">
    <property type="entry name" value="FTSW_RODA_SPOVE"/>
    <property type="match status" value="1"/>
</dbReference>
<dbReference type="PANTHER" id="PTHR30474:SF14">
    <property type="entry name" value="CELL CYCLE PROTEIN"/>
    <property type="match status" value="1"/>
</dbReference>
<evidence type="ECO:0000313" key="11">
    <source>
        <dbReference type="Proteomes" id="UP000219072"/>
    </source>
</evidence>
<evidence type="ECO:0000256" key="2">
    <source>
        <dbReference type="ARBA" id="ARBA00004752"/>
    </source>
</evidence>
<organism evidence="10 11">
    <name type="scientific">Streptomyces zhaozhouensis</name>
    <dbReference type="NCBI Taxonomy" id="1300267"/>
    <lineage>
        <taxon>Bacteria</taxon>
        <taxon>Bacillati</taxon>
        <taxon>Actinomycetota</taxon>
        <taxon>Actinomycetes</taxon>
        <taxon>Kitasatosporales</taxon>
        <taxon>Streptomycetaceae</taxon>
        <taxon>Streptomyces</taxon>
    </lineage>
</organism>
<dbReference type="InterPro" id="IPR001182">
    <property type="entry name" value="FtsW/RodA"/>
</dbReference>
<feature type="transmembrane region" description="Helical" evidence="9">
    <location>
        <begin position="376"/>
        <end position="396"/>
    </location>
</feature>
<dbReference type="GO" id="GO:0032153">
    <property type="term" value="C:cell division site"/>
    <property type="evidence" value="ECO:0007669"/>
    <property type="project" value="TreeGrafter"/>
</dbReference>
<dbReference type="EMBL" id="OCNE01000020">
    <property type="protein sequence ID" value="SOD65046.1"/>
    <property type="molecule type" value="Genomic_DNA"/>
</dbReference>